<accession>A0A0A9A768</accession>
<reference evidence="1" key="1">
    <citation type="submission" date="2014-09" db="EMBL/GenBank/DDBJ databases">
        <authorList>
            <person name="Magalhaes I.L.F."/>
            <person name="Oliveira U."/>
            <person name="Santos F.R."/>
            <person name="Vidigal T.H.D.A."/>
            <person name="Brescovit A.D."/>
            <person name="Santos A.J."/>
        </authorList>
    </citation>
    <scope>NUCLEOTIDE SEQUENCE</scope>
    <source>
        <tissue evidence="1">Shoot tissue taken approximately 20 cm above the soil surface</tissue>
    </source>
</reference>
<sequence>MYKVQMQKTPSSREEIHPLQYTAIYISNTFQRHCQ</sequence>
<reference evidence="1" key="2">
    <citation type="journal article" date="2015" name="Data Brief">
        <title>Shoot transcriptome of the giant reed, Arundo donax.</title>
        <authorList>
            <person name="Barrero R.A."/>
            <person name="Guerrero F.D."/>
            <person name="Moolhuijzen P."/>
            <person name="Goolsby J.A."/>
            <person name="Tidwell J."/>
            <person name="Bellgard S.E."/>
            <person name="Bellgard M.I."/>
        </authorList>
    </citation>
    <scope>NUCLEOTIDE SEQUENCE</scope>
    <source>
        <tissue evidence="1">Shoot tissue taken approximately 20 cm above the soil surface</tissue>
    </source>
</reference>
<proteinExistence type="predicted"/>
<evidence type="ECO:0000313" key="1">
    <source>
        <dbReference type="EMBL" id="JAD44845.1"/>
    </source>
</evidence>
<dbReference type="EMBL" id="GBRH01253050">
    <property type="protein sequence ID" value="JAD44845.1"/>
    <property type="molecule type" value="Transcribed_RNA"/>
</dbReference>
<protein>
    <submittedName>
        <fullName evidence="1">Uncharacterized protein</fullName>
    </submittedName>
</protein>
<organism evidence="1">
    <name type="scientific">Arundo donax</name>
    <name type="common">Giant reed</name>
    <name type="synonym">Donax arundinaceus</name>
    <dbReference type="NCBI Taxonomy" id="35708"/>
    <lineage>
        <taxon>Eukaryota</taxon>
        <taxon>Viridiplantae</taxon>
        <taxon>Streptophyta</taxon>
        <taxon>Embryophyta</taxon>
        <taxon>Tracheophyta</taxon>
        <taxon>Spermatophyta</taxon>
        <taxon>Magnoliopsida</taxon>
        <taxon>Liliopsida</taxon>
        <taxon>Poales</taxon>
        <taxon>Poaceae</taxon>
        <taxon>PACMAD clade</taxon>
        <taxon>Arundinoideae</taxon>
        <taxon>Arundineae</taxon>
        <taxon>Arundo</taxon>
    </lineage>
</organism>
<name>A0A0A9A768_ARUDO</name>
<dbReference type="AlphaFoldDB" id="A0A0A9A768"/>